<gene>
    <name evidence="8" type="ORF">COY72_01780</name>
</gene>
<keyword evidence="2" id="KW-1277">Toxin-antitoxin system</keyword>
<dbReference type="Proteomes" id="UP000230055">
    <property type="component" value="Unassembled WGS sequence"/>
</dbReference>
<evidence type="ECO:0000256" key="6">
    <source>
        <dbReference type="ARBA" id="ARBA00022884"/>
    </source>
</evidence>
<keyword evidence="6" id="KW-0694">RNA-binding</keyword>
<dbReference type="SUPFAM" id="SSF54786">
    <property type="entry name" value="YcfA/nrd intein domain"/>
    <property type="match status" value="1"/>
</dbReference>
<evidence type="ECO:0000256" key="3">
    <source>
        <dbReference type="ARBA" id="ARBA00022722"/>
    </source>
</evidence>
<evidence type="ECO:0000256" key="2">
    <source>
        <dbReference type="ARBA" id="ARBA00022649"/>
    </source>
</evidence>
<evidence type="ECO:0000256" key="7">
    <source>
        <dbReference type="ARBA" id="ARBA00023016"/>
    </source>
</evidence>
<comment type="caution">
    <text evidence="8">The sequence shown here is derived from an EMBL/GenBank/DDBJ whole genome shotgun (WGS) entry which is preliminary data.</text>
</comment>
<keyword evidence="3" id="KW-0540">Nuclease</keyword>
<proteinExistence type="inferred from homology"/>
<organism evidence="8 9">
    <name type="scientific">Candidatus Nealsonbacteria bacterium CG_4_10_14_0_8_um_filter_35_10</name>
    <dbReference type="NCBI Taxonomy" id="1974683"/>
    <lineage>
        <taxon>Bacteria</taxon>
        <taxon>Candidatus Nealsoniibacteriota</taxon>
    </lineage>
</organism>
<dbReference type="InterPro" id="IPR012933">
    <property type="entry name" value="HicA_mRNA_interferase"/>
</dbReference>
<dbReference type="Pfam" id="PF07927">
    <property type="entry name" value="HicA_toxin"/>
    <property type="match status" value="1"/>
</dbReference>
<dbReference type="PANTHER" id="PTHR34873:SF3">
    <property type="entry name" value="ADDICTION MODULE TOXIN, HICA FAMILY"/>
    <property type="match status" value="1"/>
</dbReference>
<dbReference type="EMBL" id="PFLX01000045">
    <property type="protein sequence ID" value="PIY90749.1"/>
    <property type="molecule type" value="Genomic_DNA"/>
</dbReference>
<dbReference type="InterPro" id="IPR038570">
    <property type="entry name" value="HicA_sf"/>
</dbReference>
<evidence type="ECO:0000256" key="4">
    <source>
        <dbReference type="ARBA" id="ARBA00022759"/>
    </source>
</evidence>
<keyword evidence="4" id="KW-0255">Endonuclease</keyword>
<dbReference type="GO" id="GO:0003729">
    <property type="term" value="F:mRNA binding"/>
    <property type="evidence" value="ECO:0007669"/>
    <property type="project" value="InterPro"/>
</dbReference>
<dbReference type="Gene3D" id="3.30.920.30">
    <property type="entry name" value="Hypothetical protein"/>
    <property type="match status" value="1"/>
</dbReference>
<keyword evidence="5" id="KW-0378">Hydrolase</keyword>
<dbReference type="AlphaFoldDB" id="A0A2M7R7F9"/>
<keyword evidence="7" id="KW-0346">Stress response</keyword>
<comment type="similarity">
    <text evidence="1">Belongs to the HicA mRNA interferase family.</text>
</comment>
<evidence type="ECO:0000313" key="8">
    <source>
        <dbReference type="EMBL" id="PIY90749.1"/>
    </source>
</evidence>
<protein>
    <recommendedName>
        <fullName evidence="10">Type II toxin-antitoxin system HicA family toxin</fullName>
    </recommendedName>
</protein>
<reference evidence="9" key="1">
    <citation type="submission" date="2017-09" db="EMBL/GenBank/DDBJ databases">
        <title>Depth-based differentiation of microbial function through sediment-hosted aquifers and enrichment of novel symbionts in the deep terrestrial subsurface.</title>
        <authorList>
            <person name="Probst A.J."/>
            <person name="Ladd B."/>
            <person name="Jarett J.K."/>
            <person name="Geller-Mcgrath D.E."/>
            <person name="Sieber C.M.K."/>
            <person name="Emerson J.B."/>
            <person name="Anantharaman K."/>
            <person name="Thomas B.C."/>
            <person name="Malmstrom R."/>
            <person name="Stieglmeier M."/>
            <person name="Klingl A."/>
            <person name="Woyke T."/>
            <person name="Ryan C.M."/>
            <person name="Banfield J.F."/>
        </authorList>
    </citation>
    <scope>NUCLEOTIDE SEQUENCE [LARGE SCALE GENOMIC DNA]</scope>
</reference>
<evidence type="ECO:0000256" key="1">
    <source>
        <dbReference type="ARBA" id="ARBA00006620"/>
    </source>
</evidence>
<evidence type="ECO:0008006" key="10">
    <source>
        <dbReference type="Google" id="ProtNLM"/>
    </source>
</evidence>
<evidence type="ECO:0000313" key="9">
    <source>
        <dbReference type="Proteomes" id="UP000230055"/>
    </source>
</evidence>
<accession>A0A2M7R7F9</accession>
<dbReference type="GO" id="GO:0016787">
    <property type="term" value="F:hydrolase activity"/>
    <property type="evidence" value="ECO:0007669"/>
    <property type="project" value="UniProtKB-KW"/>
</dbReference>
<dbReference type="GO" id="GO:0004519">
    <property type="term" value="F:endonuclease activity"/>
    <property type="evidence" value="ECO:0007669"/>
    <property type="project" value="UniProtKB-KW"/>
</dbReference>
<name>A0A2M7R7F9_9BACT</name>
<sequence length="75" mass="8592">MNGRLPTLKARDVTRALNKLGFYKVRQKGAHICFKHPDGRFTLVPSHGGEDIGRGLLRQILREIKLSIEEFSKYL</sequence>
<dbReference type="PANTHER" id="PTHR34873">
    <property type="entry name" value="SSR1766 PROTEIN"/>
    <property type="match status" value="1"/>
</dbReference>
<evidence type="ECO:0000256" key="5">
    <source>
        <dbReference type="ARBA" id="ARBA00022801"/>
    </source>
</evidence>